<keyword evidence="2" id="KW-0378">Hydrolase</keyword>
<dbReference type="PANTHER" id="PTHR46615:SF1">
    <property type="entry name" value="ARYLSULFATASE K"/>
    <property type="match status" value="1"/>
</dbReference>
<keyword evidence="5" id="KW-1185">Reference proteome</keyword>
<name>A0ABU2YAE7_9FLAO</name>
<dbReference type="Pfam" id="PF00884">
    <property type="entry name" value="Sulfatase"/>
    <property type="match status" value="1"/>
</dbReference>
<dbReference type="InterPro" id="IPR051849">
    <property type="entry name" value="GAG-degrading_sulfatase"/>
</dbReference>
<evidence type="ECO:0000259" key="3">
    <source>
        <dbReference type="Pfam" id="PF00884"/>
    </source>
</evidence>
<dbReference type="InterPro" id="IPR000917">
    <property type="entry name" value="Sulfatase_N"/>
</dbReference>
<dbReference type="Gene3D" id="3.40.720.10">
    <property type="entry name" value="Alkaline Phosphatase, subunit A"/>
    <property type="match status" value="1"/>
</dbReference>
<comment type="similarity">
    <text evidence="1">Belongs to the sulfatase family.</text>
</comment>
<gene>
    <name evidence="4" type="ORF">RM519_12320</name>
</gene>
<evidence type="ECO:0000313" key="4">
    <source>
        <dbReference type="EMBL" id="MDT0554038.1"/>
    </source>
</evidence>
<dbReference type="EMBL" id="JAVRHV010000007">
    <property type="protein sequence ID" value="MDT0554038.1"/>
    <property type="molecule type" value="Genomic_DNA"/>
</dbReference>
<evidence type="ECO:0000256" key="2">
    <source>
        <dbReference type="ARBA" id="ARBA00022801"/>
    </source>
</evidence>
<dbReference type="InterPro" id="IPR017850">
    <property type="entry name" value="Alkaline_phosphatase_core_sf"/>
</dbReference>
<accession>A0ABU2YAE7</accession>
<reference evidence="4 5" key="1">
    <citation type="submission" date="2023-09" db="EMBL/GenBank/DDBJ databases">
        <authorList>
            <person name="Rey-Velasco X."/>
        </authorList>
    </citation>
    <scope>NUCLEOTIDE SEQUENCE [LARGE SCALE GENOMIC DNA]</scope>
    <source>
        <strain evidence="4 5">P050</strain>
    </source>
</reference>
<dbReference type="Proteomes" id="UP001252186">
    <property type="component" value="Unassembled WGS sequence"/>
</dbReference>
<dbReference type="InterPro" id="IPR024607">
    <property type="entry name" value="Sulfatase_CS"/>
</dbReference>
<comment type="caution">
    <text evidence="4">The sequence shown here is derived from an EMBL/GenBank/DDBJ whole genome shotgun (WGS) entry which is preliminary data.</text>
</comment>
<sequence length="463" mass="52646">MNASILKMSDKSVFLTLLVLLSFSSLRGQDKVLEKPNILLIITDQHHVDAMSCVGNTYLKTPNIDKLAGDGVLFSNNYVTQPLCLPFRSSLQTGRYPHQIGTIRNGLKIKEGNAFLGNLVKSAGYTSDYIGKWHVGATEVAAGYNYEESKKSTDTKRATAAEAFLLKKREQPFFLTVSFMNPHNICELARADAIGTNLPDGPIELAPDDLSKLPPLPDNFEIPENEPTVLREIQGDTHFHYPTQEWDEKTWRQYLWGYYRLVEKVDAEIGKVLAALKNGGYEDNTIVIFTSDHGEGVAMHHWNQKQILYDESVKTPFIIQWKGETKKRVYSELVSNALDIPVTILDVIGTDIPKEMEGKSLKPILEGKSVKPRKYVVSETMFAQGDKELGATGRMIRTKKYKYCIYDNGEKREQLFDMKNDPGEMKNLVYEKGFEKILIKHRKLIGKWAKETNDKEFPYYKMN</sequence>
<dbReference type="PANTHER" id="PTHR46615">
    <property type="entry name" value="ARYLSULFATASE K"/>
    <property type="match status" value="1"/>
</dbReference>
<protein>
    <submittedName>
        <fullName evidence="4">Sulfatase-like hydrolase/transferase</fullName>
    </submittedName>
</protein>
<evidence type="ECO:0000256" key="1">
    <source>
        <dbReference type="ARBA" id="ARBA00008779"/>
    </source>
</evidence>
<dbReference type="PROSITE" id="PS00149">
    <property type="entry name" value="SULFATASE_2"/>
    <property type="match status" value="1"/>
</dbReference>
<dbReference type="RefSeq" id="WP_311594122.1">
    <property type="nucleotide sequence ID" value="NZ_JAVRHV010000007.1"/>
</dbReference>
<organism evidence="4 5">
    <name type="scientific">Urechidicola vernalis</name>
    <dbReference type="NCBI Taxonomy" id="3075600"/>
    <lineage>
        <taxon>Bacteria</taxon>
        <taxon>Pseudomonadati</taxon>
        <taxon>Bacteroidota</taxon>
        <taxon>Flavobacteriia</taxon>
        <taxon>Flavobacteriales</taxon>
        <taxon>Flavobacteriaceae</taxon>
        <taxon>Urechidicola</taxon>
    </lineage>
</organism>
<proteinExistence type="inferred from homology"/>
<evidence type="ECO:0000313" key="5">
    <source>
        <dbReference type="Proteomes" id="UP001252186"/>
    </source>
</evidence>
<feature type="domain" description="Sulfatase N-terminal" evidence="3">
    <location>
        <begin position="36"/>
        <end position="349"/>
    </location>
</feature>
<dbReference type="SUPFAM" id="SSF53649">
    <property type="entry name" value="Alkaline phosphatase-like"/>
    <property type="match status" value="1"/>
</dbReference>